<dbReference type="FunFam" id="3.20.20.140:FF:000047">
    <property type="entry name" value="PHP domain-containing protein"/>
    <property type="match status" value="1"/>
</dbReference>
<dbReference type="InterPro" id="IPR010996">
    <property type="entry name" value="HHH_MUS81"/>
</dbReference>
<dbReference type="Pfam" id="PF02811">
    <property type="entry name" value="PHP"/>
    <property type="match status" value="1"/>
</dbReference>
<dbReference type="Gene3D" id="1.10.150.20">
    <property type="entry name" value="5' to 3' exonuclease, C-terminal subdomain"/>
    <property type="match status" value="1"/>
</dbReference>
<evidence type="ECO:0000256" key="1">
    <source>
        <dbReference type="ARBA" id="ARBA00022634"/>
    </source>
</evidence>
<accession>A0A512CHJ6</accession>
<feature type="domain" description="Helix-hairpin-helix DNA-binding motif class 1" evidence="3">
    <location>
        <begin position="103"/>
        <end position="122"/>
    </location>
</feature>
<evidence type="ECO:0000259" key="5">
    <source>
        <dbReference type="SMART" id="SM00483"/>
    </source>
</evidence>
<organism evidence="6 7">
    <name type="scientific">Cyclobacterium qasimii</name>
    <dbReference type="NCBI Taxonomy" id="1350429"/>
    <lineage>
        <taxon>Bacteria</taxon>
        <taxon>Pseudomonadati</taxon>
        <taxon>Bacteroidota</taxon>
        <taxon>Cytophagia</taxon>
        <taxon>Cytophagales</taxon>
        <taxon>Cyclobacteriaceae</taxon>
        <taxon>Cyclobacterium</taxon>
    </lineage>
</organism>
<dbReference type="InterPro" id="IPR027421">
    <property type="entry name" value="DNA_pol_lamdba_lyase_dom_sf"/>
</dbReference>
<keyword evidence="6" id="KW-0269">Exonuclease</keyword>
<feature type="domain" description="Helix-hairpin-helix DNA-binding motif class 1" evidence="3">
    <location>
        <begin position="63"/>
        <end position="82"/>
    </location>
</feature>
<dbReference type="GO" id="GO:0003677">
    <property type="term" value="F:DNA binding"/>
    <property type="evidence" value="ECO:0007669"/>
    <property type="project" value="InterPro"/>
</dbReference>
<dbReference type="Pfam" id="PF14520">
    <property type="entry name" value="HHH_5"/>
    <property type="match status" value="1"/>
</dbReference>
<dbReference type="InterPro" id="IPR022311">
    <property type="entry name" value="PolX-like"/>
</dbReference>
<dbReference type="SMART" id="SM00481">
    <property type="entry name" value="POLIIIAc"/>
    <property type="match status" value="1"/>
</dbReference>
<dbReference type="Pfam" id="PF14716">
    <property type="entry name" value="HHH_8"/>
    <property type="match status" value="1"/>
</dbReference>
<dbReference type="GO" id="GO:0005829">
    <property type="term" value="C:cytosol"/>
    <property type="evidence" value="ECO:0007669"/>
    <property type="project" value="TreeGrafter"/>
</dbReference>
<reference evidence="6 7" key="1">
    <citation type="submission" date="2019-07" db="EMBL/GenBank/DDBJ databases">
        <title>Whole genome shotgun sequence of Cyclobacterium qasimii NBRC 106168.</title>
        <authorList>
            <person name="Hosoyama A."/>
            <person name="Uohara A."/>
            <person name="Ohji S."/>
            <person name="Ichikawa N."/>
        </authorList>
    </citation>
    <scope>NUCLEOTIDE SEQUENCE [LARGE SCALE GENOMIC DNA]</scope>
    <source>
        <strain evidence="6 7">NBRC 106168</strain>
    </source>
</reference>
<dbReference type="GO" id="GO:0003887">
    <property type="term" value="F:DNA-directed DNA polymerase activity"/>
    <property type="evidence" value="ECO:0007669"/>
    <property type="project" value="InterPro"/>
</dbReference>
<keyword evidence="6" id="KW-0540">Nuclease</keyword>
<dbReference type="SMART" id="SM00483">
    <property type="entry name" value="POLXc"/>
    <property type="match status" value="1"/>
</dbReference>
<gene>
    <name evidence="6" type="ORF">CQA01_42280</name>
</gene>
<keyword evidence="2" id="KW-0235">DNA replication</keyword>
<dbReference type="InterPro" id="IPR003141">
    <property type="entry name" value="Pol/His_phosphatase_N"/>
</dbReference>
<dbReference type="Gene3D" id="1.10.150.110">
    <property type="entry name" value="DNA polymerase beta, N-terminal domain-like"/>
    <property type="match status" value="1"/>
</dbReference>
<dbReference type="InterPro" id="IPR010994">
    <property type="entry name" value="RuvA_2-like"/>
</dbReference>
<dbReference type="SMART" id="SM00278">
    <property type="entry name" value="HhH1"/>
    <property type="match status" value="3"/>
</dbReference>
<evidence type="ECO:0000259" key="4">
    <source>
        <dbReference type="SMART" id="SM00481"/>
    </source>
</evidence>
<dbReference type="GO" id="GO:0042578">
    <property type="term" value="F:phosphoric ester hydrolase activity"/>
    <property type="evidence" value="ECO:0007669"/>
    <property type="project" value="TreeGrafter"/>
</dbReference>
<dbReference type="GO" id="GO:0006281">
    <property type="term" value="P:DNA repair"/>
    <property type="evidence" value="ECO:0007669"/>
    <property type="project" value="InterPro"/>
</dbReference>
<feature type="domain" description="DNA-directed DNA polymerase X" evidence="5">
    <location>
        <begin position="13"/>
        <end position="318"/>
    </location>
</feature>
<feature type="domain" description="Polymerase/histidinol phosphatase N-terminal" evidence="4">
    <location>
        <begin position="342"/>
        <end position="421"/>
    </location>
</feature>
<dbReference type="SUPFAM" id="SSF47781">
    <property type="entry name" value="RuvA domain 2-like"/>
    <property type="match status" value="1"/>
</dbReference>
<keyword evidence="6" id="KW-0378">Hydrolase</keyword>
<dbReference type="Proteomes" id="UP000321301">
    <property type="component" value="Unassembled WGS sequence"/>
</dbReference>
<dbReference type="PIRSF" id="PIRSF005047">
    <property type="entry name" value="UCP005047_YshC"/>
    <property type="match status" value="1"/>
</dbReference>
<proteinExistence type="predicted"/>
<dbReference type="InterPro" id="IPR047967">
    <property type="entry name" value="PolX_PHP"/>
</dbReference>
<protein>
    <submittedName>
        <fullName evidence="6">DNA polymerase/3'-5' exonuclease PolX</fullName>
    </submittedName>
</protein>
<dbReference type="Gene3D" id="3.20.20.140">
    <property type="entry name" value="Metal-dependent hydrolases"/>
    <property type="match status" value="1"/>
</dbReference>
<dbReference type="PANTHER" id="PTHR36928">
    <property type="entry name" value="PHOSPHATASE YCDX-RELATED"/>
    <property type="match status" value="1"/>
</dbReference>
<feature type="domain" description="Helix-hairpin-helix DNA-binding motif class 1" evidence="3">
    <location>
        <begin position="138"/>
        <end position="157"/>
    </location>
</feature>
<dbReference type="InterPro" id="IPR003583">
    <property type="entry name" value="Hlx-hairpin-Hlx_DNA-bd_motif"/>
</dbReference>
<evidence type="ECO:0000313" key="6">
    <source>
        <dbReference type="EMBL" id="GEO23694.1"/>
    </source>
</evidence>
<dbReference type="InterPro" id="IPR002054">
    <property type="entry name" value="DNA-dir_DNA_pol_X"/>
</dbReference>
<dbReference type="InterPro" id="IPR016195">
    <property type="entry name" value="Pol/histidinol_Pase-like"/>
</dbReference>
<dbReference type="PANTHER" id="PTHR36928:SF1">
    <property type="entry name" value="PHOSPHATASE YCDX-RELATED"/>
    <property type="match status" value="1"/>
</dbReference>
<dbReference type="EMBL" id="BJYV01000026">
    <property type="protein sequence ID" value="GEO23694.1"/>
    <property type="molecule type" value="Genomic_DNA"/>
</dbReference>
<dbReference type="InterPro" id="IPR050243">
    <property type="entry name" value="PHP_phosphatase"/>
</dbReference>
<dbReference type="AlphaFoldDB" id="A0A512CHJ6"/>
<keyword evidence="7" id="KW-1185">Reference proteome</keyword>
<evidence type="ECO:0000256" key="2">
    <source>
        <dbReference type="ARBA" id="ARBA00022705"/>
    </source>
</evidence>
<comment type="caution">
    <text evidence="6">The sequence shown here is derived from an EMBL/GenBank/DDBJ whole genome shotgun (WGS) entry which is preliminary data.</text>
</comment>
<evidence type="ECO:0000259" key="3">
    <source>
        <dbReference type="SMART" id="SM00278"/>
    </source>
</evidence>
<dbReference type="GO" id="GO:0008270">
    <property type="term" value="F:zinc ion binding"/>
    <property type="evidence" value="ECO:0007669"/>
    <property type="project" value="TreeGrafter"/>
</dbReference>
<dbReference type="SUPFAM" id="SSF47802">
    <property type="entry name" value="DNA polymerase beta, N-terminal domain-like"/>
    <property type="match status" value="1"/>
</dbReference>
<dbReference type="SUPFAM" id="SSF89550">
    <property type="entry name" value="PHP domain-like"/>
    <property type="match status" value="1"/>
</dbReference>
<evidence type="ECO:0000313" key="7">
    <source>
        <dbReference type="Proteomes" id="UP000321301"/>
    </source>
</evidence>
<sequence length="580" mass="64880">MDICPVLNRSQHTLDNKQIVKTLKLTLQLMELHEENAFKIRGYQSAINSIEREGKPLANLELDELQKIPSIGKGIAEAILSIIASDSHELLDNLLKETPKGILEIMQIKGLGPKKIKTLWKELDITSIHELMEACQSGQVAKIKGFGQKTQDSIILALEYKASNQGKWLYAEIEQPAKEILDRLSKSLPEATVAIVGDFEMEAEIIESLTFLIGSDNAGHTLGEINKVDGLVQDTNVLSPYRWEGHLATPEVKILITIVPKKDFIKQKLLKSASKAHLLSPTEKGQPLGELFYKATFNTEEEAYEAAGLPFIPAPLREGTGEVEWVKTHSLDELLTLEDLKGPLHNHSTYSDGKNTLKEMSEFCKSEGYDYFGIADHSRSAFYANGLDEDRIHQQHKEIDSINESLAPFRVFKGIESDILTDGSLDYSDEVLATFDYIVASVHSGLSMDINKATARLLKAIENPYTTILGHPTGRLLLRREGYPIDHRAVIDACAINDVVIEINANPWRLDLDWRWVRYAMDQGVMLSINPDAHEKAGIAHMKFGVIAGRKGGLTKEMTLNTKNGEELASYFENRKRKKQ</sequence>
<dbReference type="GO" id="GO:0004527">
    <property type="term" value="F:exonuclease activity"/>
    <property type="evidence" value="ECO:0007669"/>
    <property type="project" value="UniProtKB-KW"/>
</dbReference>
<keyword evidence="1" id="KW-0237">DNA synthesis</keyword>
<name>A0A512CHJ6_9BACT</name>
<dbReference type="CDD" id="cd07436">
    <property type="entry name" value="PHP_PolX"/>
    <property type="match status" value="1"/>
</dbReference>
<dbReference type="InterPro" id="IPR004013">
    <property type="entry name" value="PHP_dom"/>
</dbReference>